<dbReference type="KEGG" id="caml:H6X83_00825"/>
<evidence type="ECO:0000256" key="4">
    <source>
        <dbReference type="ARBA" id="ARBA00022692"/>
    </source>
</evidence>
<dbReference type="PROSITE" id="PS51846">
    <property type="entry name" value="CNNM"/>
    <property type="match status" value="1"/>
</dbReference>
<evidence type="ECO:0000256" key="3">
    <source>
        <dbReference type="ARBA" id="ARBA00022475"/>
    </source>
</evidence>
<feature type="domain" description="CBS" evidence="12">
    <location>
        <begin position="229"/>
        <end position="289"/>
    </location>
</feature>
<dbReference type="Pfam" id="PF01595">
    <property type="entry name" value="CNNM"/>
    <property type="match status" value="1"/>
</dbReference>
<dbReference type="Pfam" id="PF03471">
    <property type="entry name" value="CorC_HlyC"/>
    <property type="match status" value="1"/>
</dbReference>
<evidence type="ECO:0000256" key="11">
    <source>
        <dbReference type="SAM" id="Phobius"/>
    </source>
</evidence>
<dbReference type="PANTHER" id="PTHR43099:SF5">
    <property type="entry name" value="HLYC_CORC FAMILY TRANSPORTER"/>
    <property type="match status" value="1"/>
</dbReference>
<evidence type="ECO:0000256" key="1">
    <source>
        <dbReference type="ARBA" id="ARBA00004651"/>
    </source>
</evidence>
<evidence type="ECO:0000256" key="5">
    <source>
        <dbReference type="ARBA" id="ARBA00022737"/>
    </source>
</evidence>
<dbReference type="SMART" id="SM00116">
    <property type="entry name" value="CBS"/>
    <property type="match status" value="2"/>
</dbReference>
<dbReference type="Pfam" id="PF00571">
    <property type="entry name" value="CBS"/>
    <property type="match status" value="2"/>
</dbReference>
<feature type="transmembrane region" description="Helical" evidence="11">
    <location>
        <begin position="67"/>
        <end position="87"/>
    </location>
</feature>
<feature type="transmembrane region" description="Helical" evidence="11">
    <location>
        <begin position="143"/>
        <end position="162"/>
    </location>
</feature>
<evidence type="ECO:0000256" key="10">
    <source>
        <dbReference type="PROSITE-ProRule" id="PRU01193"/>
    </source>
</evidence>
<dbReference type="InterPro" id="IPR036318">
    <property type="entry name" value="FAD-bd_PCMH-like_sf"/>
</dbReference>
<evidence type="ECO:0000256" key="7">
    <source>
        <dbReference type="ARBA" id="ARBA00023122"/>
    </source>
</evidence>
<dbReference type="InterPro" id="IPR046342">
    <property type="entry name" value="CBS_dom_sf"/>
</dbReference>
<keyword evidence="15" id="KW-1185">Reference proteome</keyword>
<dbReference type="InterPro" id="IPR051676">
    <property type="entry name" value="UPF0053_domain"/>
</dbReference>
<dbReference type="InterPro" id="IPR016169">
    <property type="entry name" value="FAD-bd_PCMH_sub2"/>
</dbReference>
<accession>A0A7G9WHT2</accession>
<dbReference type="AlphaFoldDB" id="A0A7G9WHT2"/>
<keyword evidence="5" id="KW-0677">Repeat</keyword>
<dbReference type="InterPro" id="IPR000644">
    <property type="entry name" value="CBS_dom"/>
</dbReference>
<dbReference type="RefSeq" id="WP_212507309.1">
    <property type="nucleotide sequence ID" value="NZ_CP060696.1"/>
</dbReference>
<reference evidence="14 15" key="1">
    <citation type="submission" date="2020-08" db="EMBL/GenBank/DDBJ databases">
        <authorList>
            <person name="Ren C."/>
            <person name="Gu Y."/>
            <person name="Xu Y."/>
        </authorList>
    </citation>
    <scope>NUCLEOTIDE SEQUENCE [LARGE SCALE GENOMIC DNA]</scope>
    <source>
        <strain evidence="14 15">LBM18003</strain>
    </source>
</reference>
<sequence>MAPDPDGTAFPWGSLFLLAVLILINGFFSAAEIAVITLNDNKVKRMAENGNRKAQTIMKLTGNSNRFLATIQVGVTLSGFLSSAAASQSFSAMLADALQVTGLSRDVLQGIASIIITLIISYFSLVLGELVPKQLAIRRAETIAFRFAGFLNGLATFFTPLVKLLTVSTTAVLRLFGIRPGQDDEETVTEEEIRLMVDEGEERGVIEETEKDMISNVLDFDDNPVSEMMTHRTEIAAVEDTDTLQEVVQLSMEKGFSRIPVYHEDLDNILGFIYVKDLLKFIGHTPQDVKLTDLMRPAAFVPETQSCSKLFQEMTEQHRQIAVIVDEYGGTEGLVTLEDLLESIVGNIQDEYDHEEEEILEDGPNRWSVDGALYIDEVEDLTGAVLPEGDYDTLAGLMVERLGRIPQEGEHPTVTCGQLTLTALHVQDRRIERIQIKKAIPAQQQESETK</sequence>
<dbReference type="SUPFAM" id="SSF54631">
    <property type="entry name" value="CBS-domain pair"/>
    <property type="match status" value="1"/>
</dbReference>
<gene>
    <name evidence="14" type="ORF">H6X83_00825</name>
</gene>
<dbReference type="EMBL" id="CP060696">
    <property type="protein sequence ID" value="QNO18244.1"/>
    <property type="molecule type" value="Genomic_DNA"/>
</dbReference>
<dbReference type="InterPro" id="IPR002550">
    <property type="entry name" value="CNNM"/>
</dbReference>
<evidence type="ECO:0000259" key="13">
    <source>
        <dbReference type="PROSITE" id="PS51846"/>
    </source>
</evidence>
<dbReference type="GO" id="GO:0005886">
    <property type="term" value="C:plasma membrane"/>
    <property type="evidence" value="ECO:0007669"/>
    <property type="project" value="UniProtKB-SubCell"/>
</dbReference>
<proteinExistence type="inferred from homology"/>
<feature type="transmembrane region" description="Helical" evidence="11">
    <location>
        <begin position="107"/>
        <end position="131"/>
    </location>
</feature>
<feature type="transmembrane region" description="Helical" evidence="11">
    <location>
        <begin position="12"/>
        <end position="36"/>
    </location>
</feature>
<evidence type="ECO:0000259" key="12">
    <source>
        <dbReference type="PROSITE" id="PS51371"/>
    </source>
</evidence>
<keyword evidence="8 10" id="KW-0472">Membrane</keyword>
<dbReference type="PROSITE" id="PS51371">
    <property type="entry name" value="CBS"/>
    <property type="match status" value="2"/>
</dbReference>
<dbReference type="InterPro" id="IPR044751">
    <property type="entry name" value="Ion_transp-like_CBS"/>
</dbReference>
<dbReference type="FunFam" id="3.10.580.10:FF:000002">
    <property type="entry name" value="Magnesium/cobalt efflux protein CorC"/>
    <property type="match status" value="1"/>
</dbReference>
<dbReference type="InterPro" id="IPR005170">
    <property type="entry name" value="Transptr-assoc_dom"/>
</dbReference>
<keyword evidence="4 10" id="KW-0812">Transmembrane</keyword>
<dbReference type="PANTHER" id="PTHR43099">
    <property type="entry name" value="UPF0053 PROTEIN YRKA"/>
    <property type="match status" value="1"/>
</dbReference>
<dbReference type="SMART" id="SM01091">
    <property type="entry name" value="CorC_HlyC"/>
    <property type="match status" value="1"/>
</dbReference>
<evidence type="ECO:0000256" key="8">
    <source>
        <dbReference type="ARBA" id="ARBA00023136"/>
    </source>
</evidence>
<organism evidence="14 15">
    <name type="scientific">Caproicibacterium amylolyticum</name>
    <dbReference type="NCBI Taxonomy" id="2766537"/>
    <lineage>
        <taxon>Bacteria</taxon>
        <taxon>Bacillati</taxon>
        <taxon>Bacillota</taxon>
        <taxon>Clostridia</taxon>
        <taxon>Eubacteriales</taxon>
        <taxon>Oscillospiraceae</taxon>
        <taxon>Caproicibacterium</taxon>
    </lineage>
</organism>
<dbReference type="Gene3D" id="3.10.580.10">
    <property type="entry name" value="CBS-domain"/>
    <property type="match status" value="1"/>
</dbReference>
<dbReference type="SUPFAM" id="SSF56176">
    <property type="entry name" value="FAD-binding/transporter-associated domain-like"/>
    <property type="match status" value="1"/>
</dbReference>
<feature type="domain" description="CNNM transmembrane" evidence="13">
    <location>
        <begin position="7"/>
        <end position="210"/>
    </location>
</feature>
<keyword evidence="3" id="KW-1003">Cell membrane</keyword>
<keyword evidence="6 10" id="KW-1133">Transmembrane helix</keyword>
<evidence type="ECO:0000256" key="9">
    <source>
        <dbReference type="PROSITE-ProRule" id="PRU00703"/>
    </source>
</evidence>
<evidence type="ECO:0000256" key="2">
    <source>
        <dbReference type="ARBA" id="ARBA00006337"/>
    </source>
</evidence>
<evidence type="ECO:0000313" key="15">
    <source>
        <dbReference type="Proteomes" id="UP000516046"/>
    </source>
</evidence>
<protein>
    <submittedName>
        <fullName evidence="14">HlyC/CorC family transporter</fullName>
    </submittedName>
</protein>
<evidence type="ECO:0000313" key="14">
    <source>
        <dbReference type="EMBL" id="QNO18244.1"/>
    </source>
</evidence>
<dbReference type="GO" id="GO:0050660">
    <property type="term" value="F:flavin adenine dinucleotide binding"/>
    <property type="evidence" value="ECO:0007669"/>
    <property type="project" value="InterPro"/>
</dbReference>
<feature type="domain" description="CBS" evidence="12">
    <location>
        <begin position="294"/>
        <end position="351"/>
    </location>
</feature>
<comment type="similarity">
    <text evidence="2">Belongs to the UPF0053 family.</text>
</comment>
<comment type="subcellular location">
    <subcellularLocation>
        <location evidence="1">Cell membrane</location>
        <topology evidence="1">Multi-pass membrane protein</topology>
    </subcellularLocation>
</comment>
<keyword evidence="7 9" id="KW-0129">CBS domain</keyword>
<evidence type="ECO:0000256" key="6">
    <source>
        <dbReference type="ARBA" id="ARBA00022989"/>
    </source>
</evidence>
<name>A0A7G9WHT2_9FIRM</name>
<dbReference type="CDD" id="cd04590">
    <property type="entry name" value="CBS_pair_CorC_HlyC_assoc"/>
    <property type="match status" value="1"/>
</dbReference>
<dbReference type="Proteomes" id="UP000516046">
    <property type="component" value="Chromosome"/>
</dbReference>
<dbReference type="Gene3D" id="3.30.465.10">
    <property type="match status" value="1"/>
</dbReference>